<keyword evidence="2" id="KW-1185">Reference proteome</keyword>
<dbReference type="OrthoDB" id="7169664at2"/>
<dbReference type="InterPro" id="IPR018666">
    <property type="entry name" value="DUF2125"/>
</dbReference>
<evidence type="ECO:0000313" key="1">
    <source>
        <dbReference type="EMBL" id="RAI39945.1"/>
    </source>
</evidence>
<proteinExistence type="predicted"/>
<feature type="non-terminal residue" evidence="1">
    <location>
        <position position="1"/>
    </location>
</feature>
<dbReference type="AlphaFoldDB" id="A0A327KRG9"/>
<organism evidence="1 2">
    <name type="scientific">Rhodoplanes roseus</name>
    <dbReference type="NCBI Taxonomy" id="29409"/>
    <lineage>
        <taxon>Bacteria</taxon>
        <taxon>Pseudomonadati</taxon>
        <taxon>Pseudomonadota</taxon>
        <taxon>Alphaproteobacteria</taxon>
        <taxon>Hyphomicrobiales</taxon>
        <taxon>Nitrobacteraceae</taxon>
        <taxon>Rhodoplanes</taxon>
    </lineage>
</organism>
<dbReference type="EMBL" id="NPEX01000258">
    <property type="protein sequence ID" value="RAI39945.1"/>
    <property type="molecule type" value="Genomic_DNA"/>
</dbReference>
<protein>
    <submittedName>
        <fullName evidence="1">Uncharacterized protein</fullName>
    </submittedName>
</protein>
<reference evidence="1 2" key="1">
    <citation type="submission" date="2017-07" db="EMBL/GenBank/DDBJ databases">
        <title>Draft Genome Sequences of Select Purple Nonsulfur Bacteria.</title>
        <authorList>
            <person name="Lasarre B."/>
            <person name="Mckinlay J.B."/>
        </authorList>
    </citation>
    <scope>NUCLEOTIDE SEQUENCE [LARGE SCALE GENOMIC DNA]</scope>
    <source>
        <strain evidence="1 2">DSM 5909</strain>
    </source>
</reference>
<dbReference type="Pfam" id="PF09898">
    <property type="entry name" value="DUF2125"/>
    <property type="match status" value="1"/>
</dbReference>
<accession>A0A327KRG9</accession>
<comment type="caution">
    <text evidence="1">The sequence shown here is derived from an EMBL/GenBank/DDBJ whole genome shotgun (WGS) entry which is preliminary data.</text>
</comment>
<name>A0A327KRG9_9BRAD</name>
<gene>
    <name evidence="1" type="ORF">CH341_24795</name>
</gene>
<dbReference type="RefSeq" id="WP_146604613.1">
    <property type="nucleotide sequence ID" value="NZ_NPEX01000258.1"/>
</dbReference>
<dbReference type="Proteomes" id="UP000249130">
    <property type="component" value="Unassembled WGS sequence"/>
</dbReference>
<sequence>RREIGEVLLAQILGRRLDDPVLDLALSLDEAIAPGLGRLGAVPLDLDVVGTLRGLPSLSPRSLQETLRTLQAAGGKLDVTRARLSQGDIVATGTGRLGLSPRGALDGELQLVVVNADKLLPLLGVDQLVNQLLPQATRDRLAPGLDRLVPGLGNVLRGGGGGGAPSADALGPSTELEGKRAVKLPLRFSDGAVLLGPFKVGQLAPFY</sequence>
<evidence type="ECO:0000313" key="2">
    <source>
        <dbReference type="Proteomes" id="UP000249130"/>
    </source>
</evidence>